<dbReference type="GO" id="GO:0051537">
    <property type="term" value="F:2 iron, 2 sulfur cluster binding"/>
    <property type="evidence" value="ECO:0007669"/>
    <property type="project" value="UniProtKB-KW"/>
</dbReference>
<gene>
    <name evidence="7" type="ORF">S06H3_43043</name>
</gene>
<dbReference type="SUPFAM" id="SSF52833">
    <property type="entry name" value="Thioredoxin-like"/>
    <property type="match status" value="1"/>
</dbReference>
<evidence type="ECO:0000256" key="4">
    <source>
        <dbReference type="ARBA" id="ARBA00023004"/>
    </source>
</evidence>
<comment type="cofactor">
    <cofactor evidence="6">
        <name>[2Fe-2S] cluster</name>
        <dbReference type="ChEBI" id="CHEBI:190135"/>
    </cofactor>
</comment>
<keyword evidence="5" id="KW-0411">Iron-sulfur</keyword>
<evidence type="ECO:0000256" key="3">
    <source>
        <dbReference type="ARBA" id="ARBA00022723"/>
    </source>
</evidence>
<dbReference type="InterPro" id="IPR002023">
    <property type="entry name" value="NuoE-like"/>
</dbReference>
<dbReference type="EMBL" id="BARV01026664">
    <property type="protein sequence ID" value="GAI43498.1"/>
    <property type="molecule type" value="Genomic_DNA"/>
</dbReference>
<evidence type="ECO:0000256" key="5">
    <source>
        <dbReference type="ARBA" id="ARBA00023014"/>
    </source>
</evidence>
<dbReference type="PANTHER" id="PTHR43342:SF1">
    <property type="entry name" value="BIFURCATING [FEFE] HYDROGENASE GAMMA SUBUNIT"/>
    <property type="match status" value="1"/>
</dbReference>
<comment type="similarity">
    <text evidence="1">Belongs to the complex I 24 kDa subunit family.</text>
</comment>
<dbReference type="CDD" id="cd03064">
    <property type="entry name" value="TRX_Fd_NuoE"/>
    <property type="match status" value="1"/>
</dbReference>
<dbReference type="PIRSF" id="PIRSF000216">
    <property type="entry name" value="NADH_DH_24kDa"/>
    <property type="match status" value="1"/>
</dbReference>
<dbReference type="NCBIfam" id="NF005722">
    <property type="entry name" value="PRK07539.1-2"/>
    <property type="match status" value="1"/>
</dbReference>
<name>X1NIV5_9ZZZZ</name>
<accession>X1NIV5</accession>
<dbReference type="Gene3D" id="3.40.30.10">
    <property type="entry name" value="Glutaredoxin"/>
    <property type="match status" value="1"/>
</dbReference>
<proteinExistence type="inferred from homology"/>
<keyword evidence="3" id="KW-0479">Metal-binding</keyword>
<evidence type="ECO:0000313" key="7">
    <source>
        <dbReference type="EMBL" id="GAI43498.1"/>
    </source>
</evidence>
<dbReference type="PROSITE" id="PS01099">
    <property type="entry name" value="COMPLEX1_24K"/>
    <property type="match status" value="1"/>
</dbReference>
<protein>
    <submittedName>
        <fullName evidence="7">Uncharacterized protein</fullName>
    </submittedName>
</protein>
<dbReference type="GO" id="GO:0016491">
    <property type="term" value="F:oxidoreductase activity"/>
    <property type="evidence" value="ECO:0007669"/>
    <property type="project" value="InterPro"/>
</dbReference>
<reference evidence="7" key="1">
    <citation type="journal article" date="2014" name="Front. Microbiol.">
        <title>High frequency of phylogenetically diverse reductive dehalogenase-homologous genes in deep subseafloor sedimentary metagenomes.</title>
        <authorList>
            <person name="Kawai M."/>
            <person name="Futagami T."/>
            <person name="Toyoda A."/>
            <person name="Takaki Y."/>
            <person name="Nishi S."/>
            <person name="Hori S."/>
            <person name="Arai W."/>
            <person name="Tsubouchi T."/>
            <person name="Morono Y."/>
            <person name="Uchiyama I."/>
            <person name="Ito T."/>
            <person name="Fujiyama A."/>
            <person name="Inagaki F."/>
            <person name="Takami H."/>
        </authorList>
    </citation>
    <scope>NUCLEOTIDE SEQUENCE</scope>
    <source>
        <strain evidence="7">Expedition CK06-06</strain>
    </source>
</reference>
<sequence>MNIDQNKIGAILDRYEGKEEFLILILQDIQSEYKYLPKDVLSHVAEKLGVPLTQIYSIATFYKAFSLEPRGKHLVRVCMGTACHVRGGQRILGTVERVLGVKAGKTTPDRKFTLQRVNCLGCCALGPVMVVDDEYHGGLRSAEVGKILSNYT</sequence>
<dbReference type="AlphaFoldDB" id="X1NIV5"/>
<evidence type="ECO:0000256" key="1">
    <source>
        <dbReference type="ARBA" id="ARBA00010643"/>
    </source>
</evidence>
<dbReference type="PANTHER" id="PTHR43342">
    <property type="entry name" value="NADH-QUINONE OXIDOREDUCTASE, E SUBUNIT"/>
    <property type="match status" value="1"/>
</dbReference>
<dbReference type="InterPro" id="IPR036249">
    <property type="entry name" value="Thioredoxin-like_sf"/>
</dbReference>
<keyword evidence="2" id="KW-0001">2Fe-2S</keyword>
<keyword evidence="4" id="KW-0408">Iron</keyword>
<dbReference type="InterPro" id="IPR041921">
    <property type="entry name" value="NuoE_N"/>
</dbReference>
<dbReference type="InterPro" id="IPR042128">
    <property type="entry name" value="NuoE_dom"/>
</dbReference>
<dbReference type="InterPro" id="IPR028431">
    <property type="entry name" value="NADP_DH_HndA-like"/>
</dbReference>
<comment type="caution">
    <text evidence="7">The sequence shown here is derived from an EMBL/GenBank/DDBJ whole genome shotgun (WGS) entry which is preliminary data.</text>
</comment>
<dbReference type="FunFam" id="3.40.30.10:FF:000015">
    <property type="entry name" value="NADH-quinone oxidoreductase subunit E"/>
    <property type="match status" value="1"/>
</dbReference>
<organism evidence="7">
    <name type="scientific">marine sediment metagenome</name>
    <dbReference type="NCBI Taxonomy" id="412755"/>
    <lineage>
        <taxon>unclassified sequences</taxon>
        <taxon>metagenomes</taxon>
        <taxon>ecological metagenomes</taxon>
    </lineage>
</organism>
<evidence type="ECO:0000256" key="6">
    <source>
        <dbReference type="ARBA" id="ARBA00034078"/>
    </source>
</evidence>
<dbReference type="Gene3D" id="1.10.10.1590">
    <property type="entry name" value="NADH-quinone oxidoreductase subunit E"/>
    <property type="match status" value="1"/>
</dbReference>
<dbReference type="GO" id="GO:0046872">
    <property type="term" value="F:metal ion binding"/>
    <property type="evidence" value="ECO:0007669"/>
    <property type="project" value="UniProtKB-KW"/>
</dbReference>
<dbReference type="Pfam" id="PF01257">
    <property type="entry name" value="2Fe-2S_thioredx"/>
    <property type="match status" value="1"/>
</dbReference>
<evidence type="ECO:0000256" key="2">
    <source>
        <dbReference type="ARBA" id="ARBA00022714"/>
    </source>
</evidence>